<protein>
    <recommendedName>
        <fullName evidence="3">NmrA-like domain-containing protein</fullName>
    </recommendedName>
</protein>
<name>A0AA40DG01_9PEZI</name>
<dbReference type="CDD" id="cd05251">
    <property type="entry name" value="NmrA_like_SDR_a"/>
    <property type="match status" value="1"/>
</dbReference>
<evidence type="ECO:0000256" key="2">
    <source>
        <dbReference type="ARBA" id="ARBA00022857"/>
    </source>
</evidence>
<dbReference type="GeneID" id="85329613"/>
<keyword evidence="2" id="KW-0521">NADP</keyword>
<accession>A0AA40DG01</accession>
<dbReference type="Gene3D" id="3.40.50.720">
    <property type="entry name" value="NAD(P)-binding Rossmann-like Domain"/>
    <property type="match status" value="1"/>
</dbReference>
<dbReference type="AlphaFoldDB" id="A0AA40DG01"/>
<dbReference type="InterPro" id="IPR008030">
    <property type="entry name" value="NmrA-like"/>
</dbReference>
<evidence type="ECO:0000313" key="4">
    <source>
        <dbReference type="EMBL" id="KAK0702064.1"/>
    </source>
</evidence>
<feature type="domain" description="NmrA-like" evidence="3">
    <location>
        <begin position="1"/>
        <end position="280"/>
    </location>
</feature>
<dbReference type="SUPFAM" id="SSF51735">
    <property type="entry name" value="NAD(P)-binding Rossmann-fold domains"/>
    <property type="match status" value="1"/>
</dbReference>
<dbReference type="EMBL" id="JAUIRO010000009">
    <property type="protein sequence ID" value="KAK0702064.1"/>
    <property type="molecule type" value="Genomic_DNA"/>
</dbReference>
<sequence length="312" mass="33625">MSKLLTVFGGTGTQGGSVIRAVLADAALPKTFKIRAVTRDVSKPPAQLLAQQGIEVVAADMNSQPSLANALKGTHTLFLVTLPDFVTGAAPGTEFEQGKNVAEAAKDAGVQHLVFSSLINVTDASNGRLPHVAHFDRKADIEKHIRSLGIPATFIQPGYYMTNFTNLQLLRKGDDGSYTLAGPTSATKAQLPLFFPESDMGKYFVAVVKNRSKVLGKQVHAAADYYTPTRIMAEFQEVTAKKGQYVQLDQDVYLGFLPPPIAQEILENELLCEDPGFFAGGSLTEGHELLAEVGLAPTTWKDFLSGKKDLFV</sequence>
<dbReference type="GO" id="GO:0005634">
    <property type="term" value="C:nucleus"/>
    <property type="evidence" value="ECO:0007669"/>
    <property type="project" value="TreeGrafter"/>
</dbReference>
<comment type="similarity">
    <text evidence="1">Belongs to the NmrA-type oxidoreductase family.</text>
</comment>
<dbReference type="PANTHER" id="PTHR42748">
    <property type="entry name" value="NITROGEN METABOLITE REPRESSION PROTEIN NMRA FAMILY MEMBER"/>
    <property type="match status" value="1"/>
</dbReference>
<keyword evidence="5" id="KW-1185">Reference proteome</keyword>
<dbReference type="Gene3D" id="3.90.25.10">
    <property type="entry name" value="UDP-galactose 4-epimerase, domain 1"/>
    <property type="match status" value="1"/>
</dbReference>
<organism evidence="4 5">
    <name type="scientific">Lasiosphaeria miniovina</name>
    <dbReference type="NCBI Taxonomy" id="1954250"/>
    <lineage>
        <taxon>Eukaryota</taxon>
        <taxon>Fungi</taxon>
        <taxon>Dikarya</taxon>
        <taxon>Ascomycota</taxon>
        <taxon>Pezizomycotina</taxon>
        <taxon>Sordariomycetes</taxon>
        <taxon>Sordariomycetidae</taxon>
        <taxon>Sordariales</taxon>
        <taxon>Lasiosphaeriaceae</taxon>
        <taxon>Lasiosphaeria</taxon>
    </lineage>
</organism>
<dbReference type="InterPro" id="IPR036291">
    <property type="entry name" value="NAD(P)-bd_dom_sf"/>
</dbReference>
<dbReference type="Pfam" id="PF05368">
    <property type="entry name" value="NmrA"/>
    <property type="match status" value="1"/>
</dbReference>
<reference evidence="4" key="1">
    <citation type="submission" date="2023-06" db="EMBL/GenBank/DDBJ databases">
        <title>Genome-scale phylogeny and comparative genomics of the fungal order Sordariales.</title>
        <authorList>
            <consortium name="Lawrence Berkeley National Laboratory"/>
            <person name="Hensen N."/>
            <person name="Bonometti L."/>
            <person name="Westerberg I."/>
            <person name="Brannstrom I.O."/>
            <person name="Guillou S."/>
            <person name="Cros-Aarteil S."/>
            <person name="Calhoun S."/>
            <person name="Haridas S."/>
            <person name="Kuo A."/>
            <person name="Mondo S."/>
            <person name="Pangilinan J."/>
            <person name="Riley R."/>
            <person name="LaButti K."/>
            <person name="Andreopoulos B."/>
            <person name="Lipzen A."/>
            <person name="Chen C."/>
            <person name="Yanf M."/>
            <person name="Daum C."/>
            <person name="Ng V."/>
            <person name="Clum A."/>
            <person name="Steindorff A."/>
            <person name="Ohm R."/>
            <person name="Martin F."/>
            <person name="Silar P."/>
            <person name="Natvig D."/>
            <person name="Lalanne C."/>
            <person name="Gautier V."/>
            <person name="Ament-velasquez S.L."/>
            <person name="Kruys A."/>
            <person name="Hutchinson M.I."/>
            <person name="Powell A.J."/>
            <person name="Barry K."/>
            <person name="Miller A.N."/>
            <person name="Grigoriev I.V."/>
            <person name="Debuchy R."/>
            <person name="Gladieux P."/>
            <person name="Thoren M.H."/>
            <person name="Johannesson H."/>
        </authorList>
    </citation>
    <scope>NUCLEOTIDE SEQUENCE</scope>
    <source>
        <strain evidence="4">SMH2392-1A</strain>
    </source>
</reference>
<proteinExistence type="inferred from homology"/>
<evidence type="ECO:0000259" key="3">
    <source>
        <dbReference type="Pfam" id="PF05368"/>
    </source>
</evidence>
<comment type="caution">
    <text evidence="4">The sequence shown here is derived from an EMBL/GenBank/DDBJ whole genome shotgun (WGS) entry which is preliminary data.</text>
</comment>
<dbReference type="PANTHER" id="PTHR42748:SF31">
    <property type="entry name" value="NMRA-LIKE DOMAIN-CONTAINING PROTEIN-RELATED"/>
    <property type="match status" value="1"/>
</dbReference>
<gene>
    <name evidence="4" type="ORF">B0T26DRAFT_758017</name>
</gene>
<dbReference type="RefSeq" id="XP_060289728.1">
    <property type="nucleotide sequence ID" value="XM_060446343.1"/>
</dbReference>
<dbReference type="Proteomes" id="UP001172101">
    <property type="component" value="Unassembled WGS sequence"/>
</dbReference>
<dbReference type="InterPro" id="IPR051164">
    <property type="entry name" value="NmrA-like_oxidored"/>
</dbReference>
<evidence type="ECO:0000313" key="5">
    <source>
        <dbReference type="Proteomes" id="UP001172101"/>
    </source>
</evidence>
<evidence type="ECO:0000256" key="1">
    <source>
        <dbReference type="ARBA" id="ARBA00006328"/>
    </source>
</evidence>